<evidence type="ECO:0000256" key="1">
    <source>
        <dbReference type="ARBA" id="ARBA00022723"/>
    </source>
</evidence>
<dbReference type="EMBL" id="JAAFGW010000020">
    <property type="protein sequence ID" value="NDP47249.1"/>
    <property type="molecule type" value="Genomic_DNA"/>
</dbReference>
<gene>
    <name evidence="5" type="ORF">GZ085_02455</name>
</gene>
<dbReference type="InterPro" id="IPR017896">
    <property type="entry name" value="4Fe4S_Fe-S-bd"/>
</dbReference>
<dbReference type="Gene3D" id="1.10.1060.10">
    <property type="entry name" value="Alpha-helical ferredoxin"/>
    <property type="match status" value="1"/>
</dbReference>
<dbReference type="PANTHER" id="PTHR40447:SF1">
    <property type="entry name" value="ANAEROBIC SULFITE REDUCTASE SUBUNIT A"/>
    <property type="match status" value="1"/>
</dbReference>
<dbReference type="Proteomes" id="UP000483432">
    <property type="component" value="Unassembled WGS sequence"/>
</dbReference>
<dbReference type="AlphaFoldDB" id="A0A7C9P4Z4"/>
<dbReference type="Pfam" id="PF17179">
    <property type="entry name" value="Fer4_22"/>
    <property type="match status" value="1"/>
</dbReference>
<feature type="domain" description="4Fe-4S ferredoxin-type" evidence="4">
    <location>
        <begin position="261"/>
        <end position="294"/>
    </location>
</feature>
<evidence type="ECO:0000313" key="6">
    <source>
        <dbReference type="Proteomes" id="UP000483432"/>
    </source>
</evidence>
<feature type="domain" description="4Fe-4S ferredoxin-type" evidence="4">
    <location>
        <begin position="342"/>
        <end position="370"/>
    </location>
</feature>
<dbReference type="PANTHER" id="PTHR40447">
    <property type="entry name" value="ANAEROBIC SULFITE REDUCTASE SUBUNIT A"/>
    <property type="match status" value="1"/>
</dbReference>
<dbReference type="SUPFAM" id="SSF46548">
    <property type="entry name" value="alpha-helical ferredoxin"/>
    <property type="match status" value="1"/>
</dbReference>
<name>A0A7C9P4Z4_9PROT</name>
<keyword evidence="3" id="KW-0411">Iron-sulfur</keyword>
<dbReference type="InterPro" id="IPR017900">
    <property type="entry name" value="4Fe4S_Fe_S_CS"/>
</dbReference>
<keyword evidence="2" id="KW-0408">Iron</keyword>
<keyword evidence="1" id="KW-0479">Metal-binding</keyword>
<evidence type="ECO:0000256" key="3">
    <source>
        <dbReference type="ARBA" id="ARBA00023014"/>
    </source>
</evidence>
<evidence type="ECO:0000313" key="5">
    <source>
        <dbReference type="EMBL" id="NDP47249.1"/>
    </source>
</evidence>
<evidence type="ECO:0000259" key="4">
    <source>
        <dbReference type="PROSITE" id="PS51379"/>
    </source>
</evidence>
<sequence length="381" mass="41000">MTVSSTPRFSGFLPVAQLDTLVATLMAQAYECHGPVVENGAIVMRELAVPDGLPRGLQAEQAPGHYRLTRDPLNRYFAWANGPQAIKPQVFAPKESMWRVERDAAGALQFAAVLPEIPKQAIIGVRACDLAALALQDAHFLRDGRRDAHYAQRREQLFLVAVQCAVPASTCFCASTGDGPTPTTGYDISLAELAEGFVVVAGSDKGAAVLGALNLSRATPQQIDAAQQQGQAAAASQTRSLPGRLSLSGGNLRDVLMSQLEHPRWDDVATRCLACGNCTAVCPTCFCHAEMDVPSLDGQASEHERKWDSCFGESHGHLHGTNVRPDIRGRYRQWLTHKLATWNDQFGRSGCVGCGRCIAWCPVGIDLTEEVAALTTGEAHT</sequence>
<dbReference type="PROSITE" id="PS51379">
    <property type="entry name" value="4FE4S_FER_2"/>
    <property type="match status" value="2"/>
</dbReference>
<dbReference type="GO" id="GO:0046872">
    <property type="term" value="F:metal ion binding"/>
    <property type="evidence" value="ECO:0007669"/>
    <property type="project" value="UniProtKB-KW"/>
</dbReference>
<dbReference type="GO" id="GO:0051536">
    <property type="term" value="F:iron-sulfur cluster binding"/>
    <property type="evidence" value="ECO:0007669"/>
    <property type="project" value="UniProtKB-KW"/>
</dbReference>
<dbReference type="PROSITE" id="PS00198">
    <property type="entry name" value="4FE4S_FER_1"/>
    <property type="match status" value="2"/>
</dbReference>
<protein>
    <submittedName>
        <fullName evidence="5">Sulfite reductase subunit A</fullName>
    </submittedName>
</protein>
<organism evidence="5 6">
    <name type="scientific">Sulfuriferula multivorans</name>
    <dbReference type="NCBI Taxonomy" id="1559896"/>
    <lineage>
        <taxon>Bacteria</taxon>
        <taxon>Pseudomonadati</taxon>
        <taxon>Pseudomonadota</taxon>
        <taxon>Betaproteobacteria</taxon>
        <taxon>Nitrosomonadales</taxon>
        <taxon>Sulfuricellaceae</taxon>
        <taxon>Sulfuriferula</taxon>
    </lineage>
</organism>
<proteinExistence type="predicted"/>
<comment type="caution">
    <text evidence="5">The sequence shown here is derived from an EMBL/GenBank/DDBJ whole genome shotgun (WGS) entry which is preliminary data.</text>
</comment>
<reference evidence="5 6" key="1">
    <citation type="submission" date="2019-09" db="EMBL/GenBank/DDBJ databases">
        <title>H2 Metabolism Revealed by Metagenomic Analysis in Subglacial Sediment of East Antarctica.</title>
        <authorList>
            <person name="Yang Z."/>
            <person name="Zhang Y."/>
            <person name="Lv Y."/>
            <person name="Yan W."/>
            <person name="Xiao X."/>
            <person name="Sun B."/>
            <person name="Ma H."/>
        </authorList>
    </citation>
    <scope>NUCLEOTIDE SEQUENCE [LARGE SCALE GENOMIC DNA]</scope>
    <source>
        <strain evidence="5">Bin2_2</strain>
    </source>
</reference>
<evidence type="ECO:0000256" key="2">
    <source>
        <dbReference type="ARBA" id="ARBA00023004"/>
    </source>
</evidence>
<accession>A0A7C9P4Z4</accession>
<dbReference type="InterPro" id="IPR009051">
    <property type="entry name" value="Helical_ferredxn"/>
</dbReference>